<dbReference type="EMBL" id="DTGR01000110">
    <property type="protein sequence ID" value="HHS29403.1"/>
    <property type="molecule type" value="Genomic_DNA"/>
</dbReference>
<evidence type="ECO:0000259" key="3">
    <source>
        <dbReference type="Pfam" id="PF04773"/>
    </source>
</evidence>
<dbReference type="InterPro" id="IPR006860">
    <property type="entry name" value="FecR"/>
</dbReference>
<accession>A0A7V6A3L5</accession>
<dbReference type="PANTHER" id="PTHR38731:SF3">
    <property type="entry name" value="BLL6125 PROTEIN"/>
    <property type="match status" value="1"/>
</dbReference>
<dbReference type="PANTHER" id="PTHR38731">
    <property type="entry name" value="LIPL45-RELATED LIPOPROTEIN-RELATED"/>
    <property type="match status" value="1"/>
</dbReference>
<keyword evidence="2" id="KW-1133">Transmembrane helix</keyword>
<feature type="transmembrane region" description="Helical" evidence="2">
    <location>
        <begin position="6"/>
        <end position="28"/>
    </location>
</feature>
<comment type="caution">
    <text evidence="4">The sequence shown here is derived from an EMBL/GenBank/DDBJ whole genome shotgun (WGS) entry which is preliminary data.</text>
</comment>
<proteinExistence type="predicted"/>
<protein>
    <recommendedName>
        <fullName evidence="3">FecR protein domain-containing protein</fullName>
    </recommendedName>
</protein>
<keyword evidence="2" id="KW-0472">Membrane</keyword>
<keyword evidence="2" id="KW-0812">Transmembrane</keyword>
<evidence type="ECO:0000256" key="2">
    <source>
        <dbReference type="SAM" id="Phobius"/>
    </source>
</evidence>
<gene>
    <name evidence="4" type="ORF">ENV52_06845</name>
</gene>
<dbReference type="Pfam" id="PF04773">
    <property type="entry name" value="FecR"/>
    <property type="match status" value="1"/>
</dbReference>
<organism evidence="4">
    <name type="scientific">Desulfobacca acetoxidans</name>
    <dbReference type="NCBI Taxonomy" id="60893"/>
    <lineage>
        <taxon>Bacteria</taxon>
        <taxon>Pseudomonadati</taxon>
        <taxon>Thermodesulfobacteriota</taxon>
        <taxon>Desulfobaccia</taxon>
        <taxon>Desulfobaccales</taxon>
        <taxon>Desulfobaccaceae</taxon>
        <taxon>Desulfobacca</taxon>
    </lineage>
</organism>
<feature type="region of interest" description="Disordered" evidence="1">
    <location>
        <begin position="303"/>
        <end position="322"/>
    </location>
</feature>
<evidence type="ECO:0000313" key="4">
    <source>
        <dbReference type="EMBL" id="HHS29403.1"/>
    </source>
</evidence>
<dbReference type="AlphaFoldDB" id="A0A7V6A3L5"/>
<feature type="domain" description="FecR protein" evidence="3">
    <location>
        <begin position="96"/>
        <end position="190"/>
    </location>
</feature>
<reference evidence="4" key="1">
    <citation type="journal article" date="2020" name="mSystems">
        <title>Genome- and Community-Level Interaction Insights into Carbon Utilization and Element Cycling Functions of Hydrothermarchaeota in Hydrothermal Sediment.</title>
        <authorList>
            <person name="Zhou Z."/>
            <person name="Liu Y."/>
            <person name="Xu W."/>
            <person name="Pan J."/>
            <person name="Luo Z.H."/>
            <person name="Li M."/>
        </authorList>
    </citation>
    <scope>NUCLEOTIDE SEQUENCE [LARGE SCALE GENOMIC DNA]</scope>
    <source>
        <strain evidence="4">SpSt-767</strain>
    </source>
</reference>
<evidence type="ECO:0000256" key="1">
    <source>
        <dbReference type="SAM" id="MobiDB-lite"/>
    </source>
</evidence>
<sequence length="322" mass="34767">MTAPTSIFIPIIASLPACSWATGIKRAAKQRERTMRKRNVVGVSLLLICLVMVAPLAAQAAPVGTFIEVEGTVDILKHGKVPAVPAKVQGPVEVGDLVRTKAASRAQIKFVDDTVLSISPDSGITVEEYLFDAAKSERQAVVGVVRGLVHTAVEKVYPKAQPDFIMKTHTAVLGVRGTRWYTKLGPGDTDVYTEDEKGLKLEVKNIHPEIPGLQIMGPLQFVRVGMYTPPTVPVNITKEDLKILALQMKTGIKAGAADLTPEALTERLWPPLFPKYSGERSLVEYLGSGFYVPPRVAPPIIQQPAPAPYHPGGRSPIYPSGP</sequence>
<name>A0A7V6A3L5_9BACT</name>
<feature type="transmembrane region" description="Helical" evidence="2">
    <location>
        <begin position="40"/>
        <end position="58"/>
    </location>
</feature>